<dbReference type="InterPro" id="IPR036777">
    <property type="entry name" value="Channel_Tsx-like_sf"/>
</dbReference>
<dbReference type="InterPro" id="IPR018013">
    <property type="entry name" value="Channel_Tsx-like"/>
</dbReference>
<feature type="chain" id="PRO_5006851795" description="Nucleoside-specific outer membrane channel protein Tsx" evidence="2">
    <location>
        <begin position="23"/>
        <end position="265"/>
    </location>
</feature>
<organism evidence="3 4">
    <name type="scientific">Pseudomonas oryzihabitans</name>
    <dbReference type="NCBI Taxonomy" id="47885"/>
    <lineage>
        <taxon>Bacteria</taxon>
        <taxon>Pseudomonadati</taxon>
        <taxon>Pseudomonadota</taxon>
        <taxon>Gammaproteobacteria</taxon>
        <taxon>Pseudomonadales</taxon>
        <taxon>Pseudomonadaceae</taxon>
        <taxon>Pseudomonas</taxon>
    </lineage>
</organism>
<dbReference type="GO" id="GO:0009279">
    <property type="term" value="C:cell outer membrane"/>
    <property type="evidence" value="ECO:0007669"/>
    <property type="project" value="InterPro"/>
</dbReference>
<proteinExistence type="inferred from homology"/>
<evidence type="ECO:0000313" key="3">
    <source>
        <dbReference type="EMBL" id="ALZ85807.1"/>
    </source>
</evidence>
<protein>
    <recommendedName>
        <fullName evidence="5">Nucleoside-specific outer membrane channel protein Tsx</fullName>
    </recommendedName>
</protein>
<name>A0A0U4PAM3_9PSED</name>
<gene>
    <name evidence="3" type="ORF">APT59_16970</name>
</gene>
<dbReference type="OrthoDB" id="104801at2"/>
<dbReference type="Gene3D" id="2.40.230.20">
    <property type="entry name" value="Nucleoside-specific channel-forming protein, Tsx-like"/>
    <property type="match status" value="1"/>
</dbReference>
<dbReference type="KEGG" id="por:APT59_16970"/>
<reference evidence="3 4" key="1">
    <citation type="submission" date="2016-01" db="EMBL/GenBank/DDBJ databases">
        <title>Annotation of Pseudomonas oryzihabitans USDA-ARS-USMARC-56511.</title>
        <authorList>
            <person name="Harhay G.P."/>
            <person name="Harhay D.M."/>
            <person name="Smith T.P.L."/>
            <person name="Bono J.L."/>
            <person name="Heaton M.P."/>
            <person name="Clawson M.L."/>
            <person name="Chitko-Mckown C.G."/>
            <person name="Capik S.F."/>
            <person name="DeDonder K.D."/>
            <person name="Apley M.D."/>
            <person name="Lubbers B.V."/>
            <person name="White B.J."/>
            <person name="Larson R.L."/>
        </authorList>
    </citation>
    <scope>NUCLEOTIDE SEQUENCE [LARGE SCALE GENOMIC DNA]</scope>
    <source>
        <strain evidence="3 4">USDA-ARS-USMARC-56511</strain>
    </source>
</reference>
<accession>A0A0U4PAM3</accession>
<dbReference type="RefSeq" id="WP_059315925.1">
    <property type="nucleotide sequence ID" value="NZ_CP013987.1"/>
</dbReference>
<dbReference type="SUPFAM" id="SSF111364">
    <property type="entry name" value="Tsx-like channel"/>
    <property type="match status" value="1"/>
</dbReference>
<evidence type="ECO:0008006" key="5">
    <source>
        <dbReference type="Google" id="ProtNLM"/>
    </source>
</evidence>
<evidence type="ECO:0000256" key="2">
    <source>
        <dbReference type="SAM" id="SignalP"/>
    </source>
</evidence>
<evidence type="ECO:0000313" key="4">
    <source>
        <dbReference type="Proteomes" id="UP000064137"/>
    </source>
</evidence>
<comment type="similarity">
    <text evidence="1">Belongs to the nucleoside-specific channel-forming outer membrane porin (Tsx) (TC 1.B.10) family.</text>
</comment>
<dbReference type="Pfam" id="PF03502">
    <property type="entry name" value="Channel_Tsx"/>
    <property type="match status" value="1"/>
</dbReference>
<keyword evidence="2" id="KW-0732">Signal</keyword>
<dbReference type="AlphaFoldDB" id="A0A0U4PAM3"/>
<dbReference type="EMBL" id="CP013987">
    <property type="protein sequence ID" value="ALZ85807.1"/>
    <property type="molecule type" value="Genomic_DNA"/>
</dbReference>
<dbReference type="Proteomes" id="UP000064137">
    <property type="component" value="Chromosome"/>
</dbReference>
<feature type="signal peptide" evidence="2">
    <location>
        <begin position="1"/>
        <end position="22"/>
    </location>
</feature>
<sequence length="265" mass="29507">MNKSFTAAALAGSVIMSSQAIAADSPLLWHGESLTYLYGKNFKVDPRIQQTVTFEHASAWTWGDLFLFVDSIWFNGATNANDGHHGFYGELSPRLSFGKLSGRDLSLGPISDVLLATTLEYDQNDGPGAGRDQRNYLVGPGFDLKVPGFDYFQLNFYYRKPDGGSAPSGAWQVTPVWAYTLPVGNSDVLIDGYADWVINNKGSYHANLHVNPQIKYDLGKALGYDAKHLYVGTEYDYWSDKYGIKDSQAFHTDQSVFSFLVKYQF</sequence>
<evidence type="ECO:0000256" key="1">
    <source>
        <dbReference type="ARBA" id="ARBA00008728"/>
    </source>
</evidence>